<organism evidence="4 5">
    <name type="scientific">Thraustotheca clavata</name>
    <dbReference type="NCBI Taxonomy" id="74557"/>
    <lineage>
        <taxon>Eukaryota</taxon>
        <taxon>Sar</taxon>
        <taxon>Stramenopiles</taxon>
        <taxon>Oomycota</taxon>
        <taxon>Saprolegniomycetes</taxon>
        <taxon>Saprolegniales</taxon>
        <taxon>Achlyaceae</taxon>
        <taxon>Thraustotheca</taxon>
    </lineage>
</organism>
<dbReference type="InterPro" id="IPR011989">
    <property type="entry name" value="ARM-like"/>
</dbReference>
<proteinExistence type="predicted"/>
<evidence type="ECO:0000259" key="3">
    <source>
        <dbReference type="PROSITE" id="PS50011"/>
    </source>
</evidence>
<keyword evidence="4" id="KW-0418">Kinase</keyword>
<keyword evidence="1" id="KW-0547">Nucleotide-binding</keyword>
<dbReference type="GO" id="GO:0008017">
    <property type="term" value="F:microtubule binding"/>
    <property type="evidence" value="ECO:0007669"/>
    <property type="project" value="InterPro"/>
</dbReference>
<dbReference type="Gene3D" id="1.10.510.10">
    <property type="entry name" value="Transferase(Phosphotransferase) domain 1"/>
    <property type="match status" value="1"/>
</dbReference>
<keyword evidence="5" id="KW-1185">Reference proteome</keyword>
<name>A0A1V9ZE49_9STRA</name>
<feature type="domain" description="Protein kinase" evidence="3">
    <location>
        <begin position="4"/>
        <end position="256"/>
    </location>
</feature>
<dbReference type="AlphaFoldDB" id="A0A1V9ZE49"/>
<dbReference type="PANTHER" id="PTHR46562:SF1">
    <property type="entry name" value="SERINE_THREONINE-PROTEIN KINASE ULK4"/>
    <property type="match status" value="1"/>
</dbReference>
<evidence type="ECO:0000313" key="5">
    <source>
        <dbReference type="Proteomes" id="UP000243217"/>
    </source>
</evidence>
<keyword evidence="4" id="KW-0808">Transferase</keyword>
<accession>A0A1V9ZE49</accession>
<comment type="caution">
    <text evidence="4">The sequence shown here is derived from an EMBL/GenBank/DDBJ whole genome shotgun (WGS) entry which is preliminary data.</text>
</comment>
<dbReference type="InterPro" id="IPR017441">
    <property type="entry name" value="Protein_kinase_ATP_BS"/>
</dbReference>
<protein>
    <submittedName>
        <fullName evidence="4">Serine/threonine protein kinase</fullName>
    </submittedName>
</protein>
<gene>
    <name evidence="4" type="ORF">THRCLA_07341</name>
</gene>
<feature type="region of interest" description="Disordered" evidence="2">
    <location>
        <begin position="312"/>
        <end position="340"/>
    </location>
</feature>
<dbReference type="InterPro" id="IPR016024">
    <property type="entry name" value="ARM-type_fold"/>
</dbReference>
<dbReference type="Gene3D" id="1.25.10.10">
    <property type="entry name" value="Leucine-rich Repeat Variant"/>
    <property type="match status" value="1"/>
</dbReference>
<dbReference type="PANTHER" id="PTHR46562">
    <property type="entry name" value="SERINE/THREONINE-KINASE ULK4-LIKE PROTEIN-RELATED"/>
    <property type="match status" value="1"/>
</dbReference>
<dbReference type="OrthoDB" id="24822at2759"/>
<dbReference type="InterPro" id="IPR011009">
    <property type="entry name" value="Kinase-like_dom_sf"/>
</dbReference>
<feature type="binding site" evidence="1">
    <location>
        <position position="33"/>
    </location>
    <ligand>
        <name>ATP</name>
        <dbReference type="ChEBI" id="CHEBI:30616"/>
    </ligand>
</feature>
<dbReference type="STRING" id="74557.A0A1V9ZE49"/>
<evidence type="ECO:0000256" key="2">
    <source>
        <dbReference type="SAM" id="MobiDB-lite"/>
    </source>
</evidence>
<dbReference type="PROSITE" id="PS00107">
    <property type="entry name" value="PROTEIN_KINASE_ATP"/>
    <property type="match status" value="1"/>
</dbReference>
<dbReference type="SUPFAM" id="SSF56112">
    <property type="entry name" value="Protein kinase-like (PK-like)"/>
    <property type="match status" value="1"/>
</dbReference>
<keyword evidence="4" id="KW-0723">Serine/threonine-protein kinase</keyword>
<sequence length="991" mass="111656">MENYNIYEEIGRGVHSFVHKARRKRSVEYVAVKSTAKGRMNKILNEVQLLHKLDSMYVLKFHNWYESSNHIWIIFEYCIGGDLLKLIAQDVHLPQVSVVKFGQDLVRGLHYLHQNGIIFCDLKPANVLIDEYGTLKLADFGFARRILIDENQRNNELPPGSPFYMAPELFEELPIHSFASDFWALGCILYEMRTGTQPFVHRDLIELRHMIQTTNLELPPQQFDMTPDFCDLLRGLLVVAPEHRMTWSELVEHTYWGTSLDLDCNNFPPQPLFEARYASMSSKPVTIKPVNRLEVRPSMSILSQSIEALQVRPATAPQKQSSPKNNEEFIENPPRTAPEVPVHFTEPVKVRVQPLEFPTKLAKQRIFTSADTIVVPIVGSNNIEVVSTPRYKEAALPVEPLTTNTDIEAHLEKIYHFLRGDASAAEKHNTLAYLCSIAAFPKLANVIVNSSLMTLLVKLLERSTSSALSTRLCLVLGILVRHAAFIGVDLLLSTNKSALVPVLLGLMSETNVQILRRAIACLGELSFYLSTQPEVEFPEPLLSVLLNSLDAPDMIVRHFAIQSICNILPGPSTNPNVIRAFVVPDVIGIVVEGLKENGNSIALKTSLMQLLSQALKLAPANYRDDFLNRIATILPLVWSCITGDDFRLTIAALNVMNCVIERGESVEPCLTSLISFPTIRGMLQKKEHEETMILLSESNASGGRFEESDEGGRLTNLVHGKLLLLLYFGLQSSQTFALSFVESNVLDDVEKFLVNPPSASASKTYLVHSALQLVSLSVRIALELTFTLANDDPPPALINLFESLLGSQLLRLRQCRDQFMSILHLNTHEEFECFVMGSTELLKRPQMQSTMVHLLHIAFSYTDIVTGSDDLDRLWFEAPLMEITNILDDAHSHQPELLITCIRIIYNAFSMFPPSDPFIIQALFPAYKNLLQVNEPVVIRFATELLLDIIRRDQAYITILSQLKLTEQLYHLQDTNSASAKEILRQINRFS</sequence>
<keyword evidence="1" id="KW-0067">ATP-binding</keyword>
<dbReference type="Pfam" id="PF00069">
    <property type="entry name" value="Pkinase"/>
    <property type="match status" value="1"/>
</dbReference>
<dbReference type="Proteomes" id="UP000243217">
    <property type="component" value="Unassembled WGS sequence"/>
</dbReference>
<evidence type="ECO:0000313" key="4">
    <source>
        <dbReference type="EMBL" id="OQR96273.1"/>
    </source>
</evidence>
<dbReference type="InterPro" id="IPR044591">
    <property type="entry name" value="RUK"/>
</dbReference>
<reference evidence="4 5" key="1">
    <citation type="journal article" date="2014" name="Genome Biol. Evol.">
        <title>The secreted proteins of Achlya hypogyna and Thraustotheca clavata identify the ancestral oomycete secretome and reveal gene acquisitions by horizontal gene transfer.</title>
        <authorList>
            <person name="Misner I."/>
            <person name="Blouin N."/>
            <person name="Leonard G."/>
            <person name="Richards T.A."/>
            <person name="Lane C.E."/>
        </authorList>
    </citation>
    <scope>NUCLEOTIDE SEQUENCE [LARGE SCALE GENOMIC DNA]</scope>
    <source>
        <strain evidence="4 5">ATCC 34112</strain>
    </source>
</reference>
<dbReference type="SUPFAM" id="SSF48371">
    <property type="entry name" value="ARM repeat"/>
    <property type="match status" value="1"/>
</dbReference>
<dbReference type="GO" id="GO:0005524">
    <property type="term" value="F:ATP binding"/>
    <property type="evidence" value="ECO:0007669"/>
    <property type="project" value="UniProtKB-UniRule"/>
</dbReference>
<dbReference type="EMBL" id="JNBS01001980">
    <property type="protein sequence ID" value="OQR96273.1"/>
    <property type="molecule type" value="Genomic_DNA"/>
</dbReference>
<dbReference type="PROSITE" id="PS50011">
    <property type="entry name" value="PROTEIN_KINASE_DOM"/>
    <property type="match status" value="1"/>
</dbReference>
<dbReference type="GO" id="GO:0004674">
    <property type="term" value="F:protein serine/threonine kinase activity"/>
    <property type="evidence" value="ECO:0007669"/>
    <property type="project" value="UniProtKB-KW"/>
</dbReference>
<dbReference type="InterPro" id="IPR000719">
    <property type="entry name" value="Prot_kinase_dom"/>
</dbReference>
<dbReference type="SMART" id="SM00220">
    <property type="entry name" value="S_TKc"/>
    <property type="match status" value="1"/>
</dbReference>
<evidence type="ECO:0000256" key="1">
    <source>
        <dbReference type="PROSITE-ProRule" id="PRU10141"/>
    </source>
</evidence>